<dbReference type="EMBL" id="MCFE01000009">
    <property type="protein sequence ID" value="ORY07327.1"/>
    <property type="molecule type" value="Genomic_DNA"/>
</dbReference>
<proteinExistence type="predicted"/>
<name>A0A1Y1XUE9_9FUNG</name>
<feature type="region of interest" description="Disordered" evidence="1">
    <location>
        <begin position="100"/>
        <end position="122"/>
    </location>
</feature>
<accession>A0A1Y1XUE9</accession>
<evidence type="ECO:0000313" key="3">
    <source>
        <dbReference type="EMBL" id="ORX89370.1"/>
    </source>
</evidence>
<feature type="compositionally biased region" description="Polar residues" evidence="1">
    <location>
        <begin position="113"/>
        <end position="122"/>
    </location>
</feature>
<evidence type="ECO:0000256" key="1">
    <source>
        <dbReference type="SAM" id="MobiDB-lite"/>
    </source>
</evidence>
<comment type="caution">
    <text evidence="3">The sequence shown here is derived from an EMBL/GenBank/DDBJ whole genome shotgun (WGS) entry which is preliminary data.</text>
</comment>
<dbReference type="Proteomes" id="UP000193498">
    <property type="component" value="Unassembled WGS sequence"/>
</dbReference>
<organism evidence="3 5">
    <name type="scientific">Basidiobolus meristosporus CBS 931.73</name>
    <dbReference type="NCBI Taxonomy" id="1314790"/>
    <lineage>
        <taxon>Eukaryota</taxon>
        <taxon>Fungi</taxon>
        <taxon>Fungi incertae sedis</taxon>
        <taxon>Zoopagomycota</taxon>
        <taxon>Entomophthoromycotina</taxon>
        <taxon>Basidiobolomycetes</taxon>
        <taxon>Basidiobolales</taxon>
        <taxon>Basidiobolaceae</taxon>
        <taxon>Basidiobolus</taxon>
    </lineage>
</organism>
<keyword evidence="5" id="KW-1185">Reference proteome</keyword>
<dbReference type="AlphaFoldDB" id="A0A1Y1XUE9"/>
<feature type="chain" id="PRO_5011907662" evidence="2">
    <location>
        <begin position="21"/>
        <end position="122"/>
    </location>
</feature>
<sequence>MKYILTLLLACIAMLFVVGAQENSSRRHPFTPRNYPGIIFRQHGILAFCNRGQVIFICETQLQCPADAPAYIVDKDWRRLRRLLDRLKRNPNDVYCRSSNQVIWPPSRPGDATSDSQSEVSP</sequence>
<evidence type="ECO:0000256" key="2">
    <source>
        <dbReference type="SAM" id="SignalP"/>
    </source>
</evidence>
<reference evidence="3 5" key="1">
    <citation type="submission" date="2016-07" db="EMBL/GenBank/DDBJ databases">
        <title>Pervasive Adenine N6-methylation of Active Genes in Fungi.</title>
        <authorList>
            <consortium name="DOE Joint Genome Institute"/>
            <person name="Mondo S.J."/>
            <person name="Dannebaum R.O."/>
            <person name="Kuo R.C."/>
            <person name="Labutti K."/>
            <person name="Haridas S."/>
            <person name="Kuo A."/>
            <person name="Salamov A."/>
            <person name="Ahrendt S.R."/>
            <person name="Lipzen A."/>
            <person name="Sullivan W."/>
            <person name="Andreopoulos W.B."/>
            <person name="Clum A."/>
            <person name="Lindquist E."/>
            <person name="Daum C."/>
            <person name="Ramamoorthy G.K."/>
            <person name="Gryganskyi A."/>
            <person name="Culley D."/>
            <person name="Magnuson J.K."/>
            <person name="James T.Y."/>
            <person name="O'Malley M.A."/>
            <person name="Stajich J.E."/>
            <person name="Spatafora J.W."/>
            <person name="Visel A."/>
            <person name="Grigoriev I.V."/>
        </authorList>
    </citation>
    <scope>NUCLEOTIDE SEQUENCE [LARGE SCALE GENOMIC DNA]</scope>
    <source>
        <strain evidence="3 5">CBS 931.73</strain>
    </source>
</reference>
<dbReference type="InParanoid" id="A0A1Y1XUE9"/>
<feature type="signal peptide" evidence="2">
    <location>
        <begin position="1"/>
        <end position="20"/>
    </location>
</feature>
<protein>
    <submittedName>
        <fullName evidence="3">Uncharacterized protein</fullName>
    </submittedName>
</protein>
<dbReference type="EMBL" id="MCFE01000452">
    <property type="protein sequence ID" value="ORX89370.1"/>
    <property type="molecule type" value="Genomic_DNA"/>
</dbReference>
<evidence type="ECO:0000313" key="5">
    <source>
        <dbReference type="Proteomes" id="UP000193498"/>
    </source>
</evidence>
<keyword evidence="2" id="KW-0732">Signal</keyword>
<gene>
    <name evidence="4" type="ORF">K493DRAFT_295536</name>
    <name evidence="3" type="ORF">K493DRAFT_305826</name>
</gene>
<evidence type="ECO:0000313" key="4">
    <source>
        <dbReference type="EMBL" id="ORY07327.1"/>
    </source>
</evidence>